<evidence type="ECO:0000256" key="2">
    <source>
        <dbReference type="ARBA" id="ARBA00022679"/>
    </source>
</evidence>
<dbReference type="InterPro" id="IPR029063">
    <property type="entry name" value="SAM-dependent_MTases_sf"/>
</dbReference>
<feature type="domain" description="O-methyltransferase C-terminal" evidence="4">
    <location>
        <begin position="246"/>
        <end position="386"/>
    </location>
</feature>
<dbReference type="AlphaFoldDB" id="A0A084R1P7"/>
<keyword evidence="3" id="KW-0949">S-adenosyl-L-methionine</keyword>
<dbReference type="Gene3D" id="1.10.10.10">
    <property type="entry name" value="Winged helix-like DNA-binding domain superfamily/Winged helix DNA-binding domain"/>
    <property type="match status" value="1"/>
</dbReference>
<evidence type="ECO:0000313" key="5">
    <source>
        <dbReference type="EMBL" id="KFA70132.1"/>
    </source>
</evidence>
<dbReference type="EMBL" id="KL659302">
    <property type="protein sequence ID" value="KFA70132.1"/>
    <property type="molecule type" value="Genomic_DNA"/>
</dbReference>
<dbReference type="PROSITE" id="PS51683">
    <property type="entry name" value="SAM_OMT_II"/>
    <property type="match status" value="1"/>
</dbReference>
<dbReference type="Pfam" id="PF00891">
    <property type="entry name" value="Methyltransf_2"/>
    <property type="match status" value="1"/>
</dbReference>
<evidence type="ECO:0000313" key="6">
    <source>
        <dbReference type="Proteomes" id="UP000028524"/>
    </source>
</evidence>
<dbReference type="Gene3D" id="3.40.50.150">
    <property type="entry name" value="Vaccinia Virus protein VP39"/>
    <property type="match status" value="1"/>
</dbReference>
<dbReference type="PANTHER" id="PTHR43712:SF17">
    <property type="entry name" value="O-METHYLTRANSFERASE"/>
    <property type="match status" value="1"/>
</dbReference>
<gene>
    <name evidence="5" type="ORF">S40285_06607</name>
</gene>
<keyword evidence="2" id="KW-0808">Transferase</keyword>
<accession>A0A084R1P7</accession>
<evidence type="ECO:0000256" key="3">
    <source>
        <dbReference type="ARBA" id="ARBA00022691"/>
    </source>
</evidence>
<keyword evidence="1" id="KW-0489">Methyltransferase</keyword>
<dbReference type="InterPro" id="IPR016461">
    <property type="entry name" value="COMT-like"/>
</dbReference>
<dbReference type="SUPFAM" id="SSF46785">
    <property type="entry name" value="Winged helix' DNA-binding domain"/>
    <property type="match status" value="1"/>
</dbReference>
<dbReference type="InterPro" id="IPR001077">
    <property type="entry name" value="COMT_C"/>
</dbReference>
<evidence type="ECO:0000256" key="1">
    <source>
        <dbReference type="ARBA" id="ARBA00022603"/>
    </source>
</evidence>
<dbReference type="PANTHER" id="PTHR43712">
    <property type="entry name" value="PUTATIVE (AFU_ORTHOLOGUE AFUA_4G14580)-RELATED"/>
    <property type="match status" value="1"/>
</dbReference>
<proteinExistence type="predicted"/>
<dbReference type="InterPro" id="IPR036388">
    <property type="entry name" value="WH-like_DNA-bd_sf"/>
</dbReference>
<dbReference type="InterPro" id="IPR036390">
    <property type="entry name" value="WH_DNA-bd_sf"/>
</dbReference>
<name>A0A084R1P7_STAC4</name>
<dbReference type="Proteomes" id="UP000028524">
    <property type="component" value="Unassembled WGS sequence"/>
</dbReference>
<dbReference type="GO" id="GO:0008171">
    <property type="term" value="F:O-methyltransferase activity"/>
    <property type="evidence" value="ECO:0007669"/>
    <property type="project" value="InterPro"/>
</dbReference>
<dbReference type="HOGENOM" id="CLU_005533_5_0_1"/>
<reference evidence="5 6" key="1">
    <citation type="journal article" date="2014" name="BMC Genomics">
        <title>Comparative genome sequencing reveals chemotype-specific gene clusters in the toxigenic black mold Stachybotrys.</title>
        <authorList>
            <person name="Semeiks J."/>
            <person name="Borek D."/>
            <person name="Otwinowski Z."/>
            <person name="Grishin N.V."/>
        </authorList>
    </citation>
    <scope>NUCLEOTIDE SEQUENCE [LARGE SCALE GENOMIC DNA]</scope>
    <source>
        <strain evidence="5 6">IBT 40285</strain>
    </source>
</reference>
<keyword evidence="6" id="KW-1185">Reference proteome</keyword>
<sequence>MATGSPPVDVNVASAPNDIAAVPRLVKELQDGLASLADGGHAARHELLIKARTLTQALETPRETMVKHCWGQTGALAGLNFGVDSGLWKLMAENGDGPQKVDDLAPKLGVDPALLARLLRHLGAMGYVKETGPNEYATTNFTKSMSIPIIGNGYLAMTSCTGAAPLRFHEYSRERGYKNPTDAKDTSLMHAVGTDMDMFAYQQSKGYGTHFNHHMGGYRLGRPSWVSFFPVKEQLIDGAETSADAPFLVDIGGSVGHDLLELKKHYPSYPGKLILQDLPVVIGQITDLDESIERVSYNFHDEQPNKGARAYYLHSILHDWPDDVCQSILGRVKEAMKPGYSKLLINENVLPNTGAWWETSALDMVMLTLFSSKERTEADWHYLVEELAGLKIVKIWSAGNGIESLIEVERVE</sequence>
<protein>
    <recommendedName>
        <fullName evidence="4">O-methyltransferase C-terminal domain-containing protein</fullName>
    </recommendedName>
</protein>
<dbReference type="OMA" id="NASWETT"/>
<organism evidence="5 6">
    <name type="scientific">Stachybotrys chlorohalonatus (strain IBT 40285)</name>
    <dbReference type="NCBI Taxonomy" id="1283841"/>
    <lineage>
        <taxon>Eukaryota</taxon>
        <taxon>Fungi</taxon>
        <taxon>Dikarya</taxon>
        <taxon>Ascomycota</taxon>
        <taxon>Pezizomycotina</taxon>
        <taxon>Sordariomycetes</taxon>
        <taxon>Hypocreomycetidae</taxon>
        <taxon>Hypocreales</taxon>
        <taxon>Stachybotryaceae</taxon>
        <taxon>Stachybotrys</taxon>
    </lineage>
</organism>
<dbReference type="GO" id="GO:0032259">
    <property type="term" value="P:methylation"/>
    <property type="evidence" value="ECO:0007669"/>
    <property type="project" value="UniProtKB-KW"/>
</dbReference>
<dbReference type="InParanoid" id="A0A084R1P7"/>
<dbReference type="OrthoDB" id="3340390at2759"/>
<dbReference type="SUPFAM" id="SSF53335">
    <property type="entry name" value="S-adenosyl-L-methionine-dependent methyltransferases"/>
    <property type="match status" value="1"/>
</dbReference>
<evidence type="ECO:0000259" key="4">
    <source>
        <dbReference type="Pfam" id="PF00891"/>
    </source>
</evidence>